<sequence length="150" mass="17314">MKQFFLILFSILILSSCNKNEEVKPVAKKEIPEKADSKEFEMYEMSEMAALMEQMYVDNQRLKERIKNGDTIGEFPSHFLQIHKSAMTDESENDAFFKKQAEVFINSQKLIYEDPKNAKEHFNAGISACVACHQVKCSGPIPRIKKLFIE</sequence>
<protein>
    <recommendedName>
        <fullName evidence="3">Cytochrome c domain-containing protein</fullName>
    </recommendedName>
</protein>
<keyword evidence="2" id="KW-1185">Reference proteome</keyword>
<proteinExistence type="predicted"/>
<dbReference type="Proteomes" id="UP001596287">
    <property type="component" value="Unassembled WGS sequence"/>
</dbReference>
<dbReference type="EMBL" id="JBHSQB010000003">
    <property type="protein sequence ID" value="MFC6095091.1"/>
    <property type="molecule type" value="Genomic_DNA"/>
</dbReference>
<name>A0ABW1PHJ0_9FLAO</name>
<dbReference type="RefSeq" id="WP_379789697.1">
    <property type="nucleotide sequence ID" value="NZ_JBHSQB010000003.1"/>
</dbReference>
<evidence type="ECO:0008006" key="3">
    <source>
        <dbReference type="Google" id="ProtNLM"/>
    </source>
</evidence>
<dbReference type="PROSITE" id="PS51257">
    <property type="entry name" value="PROKAR_LIPOPROTEIN"/>
    <property type="match status" value="1"/>
</dbReference>
<gene>
    <name evidence="1" type="ORF">ACFPVY_00400</name>
</gene>
<reference evidence="2" key="1">
    <citation type="journal article" date="2019" name="Int. J. Syst. Evol. Microbiol.">
        <title>The Global Catalogue of Microorganisms (GCM) 10K type strain sequencing project: providing services to taxonomists for standard genome sequencing and annotation.</title>
        <authorList>
            <consortium name="The Broad Institute Genomics Platform"/>
            <consortium name="The Broad Institute Genome Sequencing Center for Infectious Disease"/>
            <person name="Wu L."/>
            <person name="Ma J."/>
        </authorList>
    </citation>
    <scope>NUCLEOTIDE SEQUENCE [LARGE SCALE GENOMIC DNA]</scope>
    <source>
        <strain evidence="2">CCUG 49679</strain>
    </source>
</reference>
<evidence type="ECO:0000313" key="2">
    <source>
        <dbReference type="Proteomes" id="UP001596287"/>
    </source>
</evidence>
<organism evidence="1 2">
    <name type="scientific">Flavobacterium qiangtangense</name>
    <dbReference type="NCBI Taxonomy" id="1442595"/>
    <lineage>
        <taxon>Bacteria</taxon>
        <taxon>Pseudomonadati</taxon>
        <taxon>Bacteroidota</taxon>
        <taxon>Flavobacteriia</taxon>
        <taxon>Flavobacteriales</taxon>
        <taxon>Flavobacteriaceae</taxon>
        <taxon>Flavobacterium</taxon>
    </lineage>
</organism>
<evidence type="ECO:0000313" key="1">
    <source>
        <dbReference type="EMBL" id="MFC6095091.1"/>
    </source>
</evidence>
<accession>A0ABW1PHJ0</accession>
<comment type="caution">
    <text evidence="1">The sequence shown here is derived from an EMBL/GenBank/DDBJ whole genome shotgun (WGS) entry which is preliminary data.</text>
</comment>